<evidence type="ECO:0000313" key="3">
    <source>
        <dbReference type="Proteomes" id="UP001151760"/>
    </source>
</evidence>
<feature type="compositionally biased region" description="Basic and acidic residues" evidence="1">
    <location>
        <begin position="86"/>
        <end position="106"/>
    </location>
</feature>
<reference evidence="2" key="2">
    <citation type="submission" date="2022-01" db="EMBL/GenBank/DDBJ databases">
        <authorList>
            <person name="Yamashiro T."/>
            <person name="Shiraishi A."/>
            <person name="Satake H."/>
            <person name="Nakayama K."/>
        </authorList>
    </citation>
    <scope>NUCLEOTIDE SEQUENCE</scope>
</reference>
<name>A0ABQ5AIX1_9ASTR</name>
<evidence type="ECO:0000256" key="1">
    <source>
        <dbReference type="SAM" id="MobiDB-lite"/>
    </source>
</evidence>
<protein>
    <submittedName>
        <fullName evidence="2">Uncharacterized protein</fullName>
    </submittedName>
</protein>
<accession>A0ABQ5AIX1</accession>
<sequence length="221" mass="26076">MSVEDRARLLMEFIAARKKFFAAKRVEEQRNKPSTKVEQRKKLCTYMKHMSGYKDKDFKGKSFDAIKQMFDKAYKQVNDFVPMDTESSRKKAVERPSKESAKRQKIEDDVEKAKLKACLEIVPGDDSAVNIESLATKYLIVGWKTHILAEDKMYYHIIRADRSTKYYKIFCAMLDDFDRQYVLDLYRLVKERFKSTSPKGYDRLLWGDLITLFEPSEEDEI</sequence>
<gene>
    <name evidence="2" type="ORF">Tco_0822621</name>
</gene>
<organism evidence="2 3">
    <name type="scientific">Tanacetum coccineum</name>
    <dbReference type="NCBI Taxonomy" id="301880"/>
    <lineage>
        <taxon>Eukaryota</taxon>
        <taxon>Viridiplantae</taxon>
        <taxon>Streptophyta</taxon>
        <taxon>Embryophyta</taxon>
        <taxon>Tracheophyta</taxon>
        <taxon>Spermatophyta</taxon>
        <taxon>Magnoliopsida</taxon>
        <taxon>eudicotyledons</taxon>
        <taxon>Gunneridae</taxon>
        <taxon>Pentapetalae</taxon>
        <taxon>asterids</taxon>
        <taxon>campanulids</taxon>
        <taxon>Asterales</taxon>
        <taxon>Asteraceae</taxon>
        <taxon>Asteroideae</taxon>
        <taxon>Anthemideae</taxon>
        <taxon>Anthemidinae</taxon>
        <taxon>Tanacetum</taxon>
    </lineage>
</organism>
<comment type="caution">
    <text evidence="2">The sequence shown here is derived from an EMBL/GenBank/DDBJ whole genome shotgun (WGS) entry which is preliminary data.</text>
</comment>
<dbReference type="Proteomes" id="UP001151760">
    <property type="component" value="Unassembled WGS sequence"/>
</dbReference>
<dbReference type="EMBL" id="BQNB010012272">
    <property type="protein sequence ID" value="GJT01452.1"/>
    <property type="molecule type" value="Genomic_DNA"/>
</dbReference>
<evidence type="ECO:0000313" key="2">
    <source>
        <dbReference type="EMBL" id="GJT01452.1"/>
    </source>
</evidence>
<proteinExistence type="predicted"/>
<keyword evidence="3" id="KW-1185">Reference proteome</keyword>
<feature type="region of interest" description="Disordered" evidence="1">
    <location>
        <begin position="85"/>
        <end position="106"/>
    </location>
</feature>
<reference evidence="2" key="1">
    <citation type="journal article" date="2022" name="Int. J. Mol. Sci.">
        <title>Draft Genome of Tanacetum Coccineum: Genomic Comparison of Closely Related Tanacetum-Family Plants.</title>
        <authorList>
            <person name="Yamashiro T."/>
            <person name="Shiraishi A."/>
            <person name="Nakayama K."/>
            <person name="Satake H."/>
        </authorList>
    </citation>
    <scope>NUCLEOTIDE SEQUENCE</scope>
</reference>